<sequence length="250" mass="28825">MSNKAFQFKEFKVEQDRCAMKIGTDGVLLGAWTSLMHEPDSILDIGTGTGVIALMLAQRSPAQLIDAIEIDENAYEQSVANFEASDWGDRLFCYHAAFDEFVEEMQEEEQYELIVSNPPFYEPRLPLPSVSTQKEEKIALSRKTARFYDALPFSELLEGVSKLLHPEGEFSTVIPYNEEENFIELAAKFKLFPRKITRVKGTETSKIKRSLLSFSFHQIKPEEDKLIIEISRHNYTREYKALVKDFYLKM</sequence>
<dbReference type="InterPro" id="IPR022882">
    <property type="entry name" value="tRNA_adenine-N6_MeTrfase"/>
</dbReference>
<evidence type="ECO:0000313" key="8">
    <source>
        <dbReference type="EMBL" id="SHF74647.1"/>
    </source>
</evidence>
<comment type="subcellular location">
    <subcellularLocation>
        <location evidence="6">Cytoplasm</location>
    </subcellularLocation>
</comment>
<evidence type="ECO:0000256" key="3">
    <source>
        <dbReference type="ARBA" id="ARBA00022679"/>
    </source>
</evidence>
<dbReference type="EMBL" id="FQVT01000002">
    <property type="protein sequence ID" value="SHF74647.1"/>
    <property type="molecule type" value="Genomic_DNA"/>
</dbReference>
<comment type="function">
    <text evidence="6">Specifically methylates the adenine in position 37 of tRNA(1)(Val) (anticodon cmo5UAC).</text>
</comment>
<dbReference type="OrthoDB" id="5383291at2"/>
<dbReference type="GO" id="GO:0008033">
    <property type="term" value="P:tRNA processing"/>
    <property type="evidence" value="ECO:0007669"/>
    <property type="project" value="UniProtKB-UniRule"/>
</dbReference>
<dbReference type="InterPro" id="IPR029063">
    <property type="entry name" value="SAM-dependent_MTases_sf"/>
</dbReference>
<dbReference type="InterPro" id="IPR007848">
    <property type="entry name" value="Small_mtfrase_dom"/>
</dbReference>
<reference evidence="9" key="1">
    <citation type="submission" date="2016-11" db="EMBL/GenBank/DDBJ databases">
        <authorList>
            <person name="Varghese N."/>
            <person name="Submissions S."/>
        </authorList>
    </citation>
    <scope>NUCLEOTIDE SEQUENCE [LARGE SCALE GENOMIC DNA]</scope>
    <source>
        <strain evidence="9">DSM 24579</strain>
    </source>
</reference>
<protein>
    <recommendedName>
        <fullName evidence="6">tRNA1(Val) (adenine(37)-N6)-methyltransferase</fullName>
        <ecNumber evidence="6">2.1.1.223</ecNumber>
    </recommendedName>
    <alternativeName>
        <fullName evidence="6">tRNA m6A37 methyltransferase</fullName>
    </alternativeName>
</protein>
<dbReference type="GO" id="GO:0032259">
    <property type="term" value="P:methylation"/>
    <property type="evidence" value="ECO:0007669"/>
    <property type="project" value="UniProtKB-KW"/>
</dbReference>
<keyword evidence="2 6" id="KW-0489">Methyltransferase</keyword>
<dbReference type="GO" id="GO:0003676">
    <property type="term" value="F:nucleic acid binding"/>
    <property type="evidence" value="ECO:0007669"/>
    <property type="project" value="InterPro"/>
</dbReference>
<keyword evidence="9" id="KW-1185">Reference proteome</keyword>
<evidence type="ECO:0000313" key="9">
    <source>
        <dbReference type="Proteomes" id="UP000183945"/>
    </source>
</evidence>
<organism evidence="8 9">
    <name type="scientific">Salegentibacter echinorum</name>
    <dbReference type="NCBI Taxonomy" id="1073325"/>
    <lineage>
        <taxon>Bacteria</taxon>
        <taxon>Pseudomonadati</taxon>
        <taxon>Bacteroidota</taxon>
        <taxon>Flavobacteriia</taxon>
        <taxon>Flavobacteriales</taxon>
        <taxon>Flavobacteriaceae</taxon>
        <taxon>Salegentibacter</taxon>
    </lineage>
</organism>
<comment type="similarity">
    <text evidence="6">Belongs to the methyltransferase superfamily. tRNA (adenine-N(6)-)-methyltransferase family.</text>
</comment>
<keyword evidence="5 6" id="KW-0819">tRNA processing</keyword>
<evidence type="ECO:0000256" key="4">
    <source>
        <dbReference type="ARBA" id="ARBA00022691"/>
    </source>
</evidence>
<evidence type="ECO:0000256" key="5">
    <source>
        <dbReference type="ARBA" id="ARBA00022694"/>
    </source>
</evidence>
<gene>
    <name evidence="8" type="ORF">SAMN05444483_102247</name>
</gene>
<name>A0A1M5E5Y9_SALEC</name>
<dbReference type="HAMAP" id="MF_01872">
    <property type="entry name" value="tRNA_methyltr_YfiC"/>
    <property type="match status" value="1"/>
</dbReference>
<dbReference type="InterPro" id="IPR050210">
    <property type="entry name" value="tRNA_Adenine-N(6)_MTase"/>
</dbReference>
<comment type="catalytic activity">
    <reaction evidence="6">
        <text>adenosine(37) in tRNA1(Val) + S-adenosyl-L-methionine = N(6)-methyladenosine(37) in tRNA1(Val) + S-adenosyl-L-homocysteine + H(+)</text>
        <dbReference type="Rhea" id="RHEA:43160"/>
        <dbReference type="Rhea" id="RHEA-COMP:10369"/>
        <dbReference type="Rhea" id="RHEA-COMP:10370"/>
        <dbReference type="ChEBI" id="CHEBI:15378"/>
        <dbReference type="ChEBI" id="CHEBI:57856"/>
        <dbReference type="ChEBI" id="CHEBI:59789"/>
        <dbReference type="ChEBI" id="CHEBI:74411"/>
        <dbReference type="ChEBI" id="CHEBI:74449"/>
        <dbReference type="EC" id="2.1.1.223"/>
    </reaction>
</comment>
<evidence type="ECO:0000256" key="1">
    <source>
        <dbReference type="ARBA" id="ARBA00022490"/>
    </source>
</evidence>
<dbReference type="InterPro" id="IPR002052">
    <property type="entry name" value="DNA_methylase_N6_adenine_CS"/>
</dbReference>
<evidence type="ECO:0000259" key="7">
    <source>
        <dbReference type="Pfam" id="PF05175"/>
    </source>
</evidence>
<keyword evidence="3 6" id="KW-0808">Transferase</keyword>
<dbReference type="AlphaFoldDB" id="A0A1M5E5Y9"/>
<dbReference type="PANTHER" id="PTHR47739:SF1">
    <property type="entry name" value="TRNA1(VAL) (ADENINE(37)-N6)-METHYLTRANSFERASE"/>
    <property type="match status" value="1"/>
</dbReference>
<keyword evidence="4 6" id="KW-0949">S-adenosyl-L-methionine</keyword>
<dbReference type="Pfam" id="PF05175">
    <property type="entry name" value="MTS"/>
    <property type="match status" value="1"/>
</dbReference>
<dbReference type="GO" id="GO:0016430">
    <property type="term" value="F:tRNA (adenine-N6)-methyltransferase activity"/>
    <property type="evidence" value="ECO:0007669"/>
    <property type="project" value="UniProtKB-UniRule"/>
</dbReference>
<accession>A0A1M5E5Y9</accession>
<dbReference type="Gene3D" id="3.40.50.150">
    <property type="entry name" value="Vaccinia Virus protein VP39"/>
    <property type="match status" value="1"/>
</dbReference>
<dbReference type="PANTHER" id="PTHR47739">
    <property type="entry name" value="TRNA1(VAL) (ADENINE(37)-N6)-METHYLTRANSFERASE"/>
    <property type="match status" value="1"/>
</dbReference>
<feature type="domain" description="Methyltransferase small" evidence="7">
    <location>
        <begin position="40"/>
        <end position="122"/>
    </location>
</feature>
<evidence type="ECO:0000256" key="2">
    <source>
        <dbReference type="ARBA" id="ARBA00022603"/>
    </source>
</evidence>
<proteinExistence type="inferred from homology"/>
<evidence type="ECO:0000256" key="6">
    <source>
        <dbReference type="HAMAP-Rule" id="MF_01872"/>
    </source>
</evidence>
<keyword evidence="1 6" id="KW-0963">Cytoplasm</keyword>
<dbReference type="RefSeq" id="WP_072877328.1">
    <property type="nucleotide sequence ID" value="NZ_FQVT01000002.1"/>
</dbReference>
<dbReference type="Proteomes" id="UP000183945">
    <property type="component" value="Unassembled WGS sequence"/>
</dbReference>
<dbReference type="SUPFAM" id="SSF53335">
    <property type="entry name" value="S-adenosyl-L-methionine-dependent methyltransferases"/>
    <property type="match status" value="1"/>
</dbReference>
<dbReference type="CDD" id="cd02440">
    <property type="entry name" value="AdoMet_MTases"/>
    <property type="match status" value="1"/>
</dbReference>
<dbReference type="EC" id="2.1.1.223" evidence="6"/>
<dbReference type="PROSITE" id="PS00092">
    <property type="entry name" value="N6_MTASE"/>
    <property type="match status" value="1"/>
</dbReference>
<dbReference type="GO" id="GO:0005737">
    <property type="term" value="C:cytoplasm"/>
    <property type="evidence" value="ECO:0007669"/>
    <property type="project" value="UniProtKB-SubCell"/>
</dbReference>
<dbReference type="STRING" id="1073325.SAMN05444483_102247"/>